<gene>
    <name evidence="2" type="ORF">PSEUBRA_SCAF2g02651</name>
</gene>
<sequence>MQQEQFLRAGKEGRLSRYEGLIDTWDKNGLPLSRSDVMAMQKAKKLQEEEEKQQQRLVEEAEEDLLTPGPAPALQAGSSALSPTTDTALGERSRSRASSRRSQRDHHQQLPQQEVIPMQTFQPAQEQEQAAHVSTSDSQPQAVAARQHDNDKVDKSACCCIVM</sequence>
<dbReference type="AlphaFoldDB" id="V5GNL6"/>
<dbReference type="EMBL" id="KI545862">
    <property type="protein sequence ID" value="EST07532.1"/>
    <property type="molecule type" value="Genomic_DNA"/>
</dbReference>
<feature type="region of interest" description="Disordered" evidence="1">
    <location>
        <begin position="41"/>
        <end position="153"/>
    </location>
</feature>
<evidence type="ECO:0000313" key="2">
    <source>
        <dbReference type="EMBL" id="EST07532.1"/>
    </source>
</evidence>
<keyword evidence="3" id="KW-1185">Reference proteome</keyword>
<dbReference type="Proteomes" id="UP000019377">
    <property type="component" value="Unassembled WGS sequence"/>
</dbReference>
<proteinExistence type="predicted"/>
<dbReference type="OrthoDB" id="2556027at2759"/>
<protein>
    <submittedName>
        <fullName evidence="2">Uncharacterized protein</fullName>
    </submittedName>
</protein>
<organism evidence="2 3">
    <name type="scientific">Kalmanozyma brasiliensis (strain GHG001)</name>
    <name type="common">Yeast</name>
    <name type="synonym">Pseudozyma brasiliensis</name>
    <dbReference type="NCBI Taxonomy" id="1365824"/>
    <lineage>
        <taxon>Eukaryota</taxon>
        <taxon>Fungi</taxon>
        <taxon>Dikarya</taxon>
        <taxon>Basidiomycota</taxon>
        <taxon>Ustilaginomycotina</taxon>
        <taxon>Ustilaginomycetes</taxon>
        <taxon>Ustilaginales</taxon>
        <taxon>Ustilaginaceae</taxon>
        <taxon>Kalmanozyma</taxon>
    </lineage>
</organism>
<dbReference type="GeneID" id="27419720"/>
<evidence type="ECO:0000313" key="3">
    <source>
        <dbReference type="Proteomes" id="UP000019377"/>
    </source>
</evidence>
<name>V5GNL6_KALBG</name>
<accession>V5GNL6</accession>
<reference evidence="3" key="1">
    <citation type="journal article" date="2013" name="Genome Announc.">
        <title>Draft genome sequence of Pseudozyma brasiliensis sp. nov. strain GHG001, a high producer of endo-1,4-xylanase isolated from an insect pest of sugarcane.</title>
        <authorList>
            <person name="Oliveira J.V.D.C."/>
            <person name="dos Santos R.A.C."/>
            <person name="Borges T.A."/>
            <person name="Riano-Pachon D.M."/>
            <person name="Goldman G.H."/>
        </authorList>
    </citation>
    <scope>NUCLEOTIDE SEQUENCE [LARGE SCALE GENOMIC DNA]</scope>
    <source>
        <strain evidence="3">GHG001</strain>
    </source>
</reference>
<evidence type="ECO:0000256" key="1">
    <source>
        <dbReference type="SAM" id="MobiDB-lite"/>
    </source>
</evidence>
<feature type="compositionally biased region" description="Polar residues" evidence="1">
    <location>
        <begin position="119"/>
        <end position="141"/>
    </location>
</feature>
<dbReference type="HOGENOM" id="CLU_1627789_0_0_1"/>
<dbReference type="eggNOG" id="ENOG502RD84">
    <property type="taxonomic scope" value="Eukaryota"/>
</dbReference>
<feature type="compositionally biased region" description="Polar residues" evidence="1">
    <location>
        <begin position="76"/>
        <end position="87"/>
    </location>
</feature>
<feature type="compositionally biased region" description="Basic residues" evidence="1">
    <location>
        <begin position="95"/>
        <end position="104"/>
    </location>
</feature>